<sequence length="110" mass="11660">MKVLREEGGEVEISLRSRPELTNRKGDIHGGVLASLIDLAASRATRSLGELKGVSTVTLLTNYIAPAQGDITIRATVLKAGRSTSFVDVRICNADGDLAATGSITLRIIR</sequence>
<dbReference type="AlphaFoldDB" id="A0A1C7NWY4"/>
<comment type="caution">
    <text evidence="4">The sequence shown here is derived from an EMBL/GenBank/DDBJ whole genome shotgun (WGS) entry which is preliminary data.</text>
</comment>
<dbReference type="Pfam" id="PF03061">
    <property type="entry name" value="4HBT"/>
    <property type="match status" value="1"/>
</dbReference>
<evidence type="ECO:0000259" key="3">
    <source>
        <dbReference type="Pfam" id="PF03061"/>
    </source>
</evidence>
<evidence type="ECO:0000313" key="4">
    <source>
        <dbReference type="EMBL" id="OBZ93535.1"/>
    </source>
</evidence>
<dbReference type="InterPro" id="IPR039298">
    <property type="entry name" value="ACOT13"/>
</dbReference>
<feature type="domain" description="Thioesterase" evidence="3">
    <location>
        <begin position="26"/>
        <end position="99"/>
    </location>
</feature>
<gene>
    <name evidence="4" type="ORF">ADU59_21610</name>
</gene>
<dbReference type="PANTHER" id="PTHR21660:SF1">
    <property type="entry name" value="ACYL-COENZYME A THIOESTERASE 13"/>
    <property type="match status" value="1"/>
</dbReference>
<dbReference type="EMBL" id="LGLV01000014">
    <property type="protein sequence ID" value="OBZ93535.1"/>
    <property type="molecule type" value="Genomic_DNA"/>
</dbReference>
<dbReference type="NCBIfam" id="TIGR00369">
    <property type="entry name" value="unchar_dom_1"/>
    <property type="match status" value="1"/>
</dbReference>
<organism evidence="4 5">
    <name type="scientific">Pararhizobium polonicum</name>
    <dbReference type="NCBI Taxonomy" id="1612624"/>
    <lineage>
        <taxon>Bacteria</taxon>
        <taxon>Pseudomonadati</taxon>
        <taxon>Pseudomonadota</taxon>
        <taxon>Alphaproteobacteria</taxon>
        <taxon>Hyphomicrobiales</taxon>
        <taxon>Rhizobiaceae</taxon>
        <taxon>Rhizobium/Agrobacterium group</taxon>
        <taxon>Pararhizobium</taxon>
    </lineage>
</organism>
<accession>A0A1C7NWY4</accession>
<evidence type="ECO:0000256" key="1">
    <source>
        <dbReference type="ARBA" id="ARBA00008324"/>
    </source>
</evidence>
<protein>
    <recommendedName>
        <fullName evidence="3">Thioesterase domain-containing protein</fullName>
    </recommendedName>
</protein>
<dbReference type="Proteomes" id="UP000093111">
    <property type="component" value="Unassembled WGS sequence"/>
</dbReference>
<proteinExistence type="inferred from homology"/>
<dbReference type="STRING" id="1612624.ADU59_21610"/>
<keyword evidence="5" id="KW-1185">Reference proteome</keyword>
<comment type="similarity">
    <text evidence="1">Belongs to the thioesterase PaaI family.</text>
</comment>
<dbReference type="GO" id="GO:0047617">
    <property type="term" value="F:fatty acyl-CoA hydrolase activity"/>
    <property type="evidence" value="ECO:0007669"/>
    <property type="project" value="InterPro"/>
</dbReference>
<dbReference type="Gene3D" id="3.10.129.10">
    <property type="entry name" value="Hotdog Thioesterase"/>
    <property type="match status" value="1"/>
</dbReference>
<evidence type="ECO:0000256" key="2">
    <source>
        <dbReference type="ARBA" id="ARBA00022801"/>
    </source>
</evidence>
<keyword evidence="2" id="KW-0378">Hydrolase</keyword>
<name>A0A1C7NWY4_9HYPH</name>
<dbReference type="SUPFAM" id="SSF54637">
    <property type="entry name" value="Thioesterase/thiol ester dehydrase-isomerase"/>
    <property type="match status" value="1"/>
</dbReference>
<dbReference type="PANTHER" id="PTHR21660">
    <property type="entry name" value="THIOESTERASE SUPERFAMILY MEMBER-RELATED"/>
    <property type="match status" value="1"/>
</dbReference>
<reference evidence="4 5" key="1">
    <citation type="journal article" date="2016" name="Syst. Appl. Microbiol.">
        <title>Pararhizobium polonicum sp. nov. isolated from tumors on stone fruit rootstocks.</title>
        <authorList>
            <person name="Pulawska J."/>
            <person name="Kuzmanovic N."/>
            <person name="Willems A."/>
            <person name="Pothier J.F."/>
        </authorList>
    </citation>
    <scope>NUCLEOTIDE SEQUENCE [LARGE SCALE GENOMIC DNA]</scope>
    <source>
        <strain evidence="4 5">F5.1</strain>
    </source>
</reference>
<dbReference type="CDD" id="cd03443">
    <property type="entry name" value="PaaI_thioesterase"/>
    <property type="match status" value="1"/>
</dbReference>
<dbReference type="InterPro" id="IPR006683">
    <property type="entry name" value="Thioestr_dom"/>
</dbReference>
<evidence type="ECO:0000313" key="5">
    <source>
        <dbReference type="Proteomes" id="UP000093111"/>
    </source>
</evidence>
<dbReference type="InterPro" id="IPR029069">
    <property type="entry name" value="HotDog_dom_sf"/>
</dbReference>
<dbReference type="InterPro" id="IPR003736">
    <property type="entry name" value="PAAI_dom"/>
</dbReference>